<evidence type="ECO:0000259" key="4">
    <source>
        <dbReference type="PROSITE" id="PS50943"/>
    </source>
</evidence>
<keyword evidence="3" id="KW-0804">Transcription</keyword>
<proteinExistence type="predicted"/>
<dbReference type="PANTHER" id="PTHR40661">
    <property type="match status" value="1"/>
</dbReference>
<evidence type="ECO:0000313" key="6">
    <source>
        <dbReference type="Proteomes" id="UP000460412"/>
    </source>
</evidence>
<sequence length="262" mass="29509">MSFGTRLKEKREALGITQPQLAKTLGVSQSAVGSWETDVNSPRATILYDLFEILHCDANYLLQDEIKELYKNEATPDEFENIIKKYRYIAKHFPNGAKTINAVLENEYSIAEQLEKQKDRIKELETSQATVIDIQPRLENNARLIEYHHSASAGTGVFILGSEGVDQLPIPDTPENRKVDYAIKVSGNSMEPDYYDGDIVLVSQKVELNHGDVGIFIINNNAYIKEYGETELISRNPEVDNITISEYDNIVCMGKVVGKYGE</sequence>
<dbReference type="Gene3D" id="1.10.260.40">
    <property type="entry name" value="lambda repressor-like DNA-binding domains"/>
    <property type="match status" value="1"/>
</dbReference>
<comment type="caution">
    <text evidence="5">The sequence shown here is derived from an EMBL/GenBank/DDBJ whole genome shotgun (WGS) entry which is preliminary data.</text>
</comment>
<dbReference type="Pfam" id="PF01381">
    <property type="entry name" value="HTH_3"/>
    <property type="match status" value="1"/>
</dbReference>
<dbReference type="Pfam" id="PF00717">
    <property type="entry name" value="Peptidase_S24"/>
    <property type="match status" value="1"/>
</dbReference>
<name>A0A7X3MEU6_9FIRM</name>
<dbReference type="SMART" id="SM00530">
    <property type="entry name" value="HTH_XRE"/>
    <property type="match status" value="1"/>
</dbReference>
<dbReference type="PANTHER" id="PTHR40661:SF1">
    <property type="entry name" value="HTH CRO_C1-TYPE DOMAIN-CONTAINING PROTEIN"/>
    <property type="match status" value="1"/>
</dbReference>
<dbReference type="InterPro" id="IPR036286">
    <property type="entry name" value="LexA/Signal_pep-like_sf"/>
</dbReference>
<dbReference type="Proteomes" id="UP000460412">
    <property type="component" value="Unassembled WGS sequence"/>
</dbReference>
<dbReference type="GO" id="GO:0003677">
    <property type="term" value="F:DNA binding"/>
    <property type="evidence" value="ECO:0007669"/>
    <property type="project" value="UniProtKB-KW"/>
</dbReference>
<keyword evidence="1" id="KW-0805">Transcription regulation</keyword>
<dbReference type="SUPFAM" id="SSF47413">
    <property type="entry name" value="lambda repressor-like DNA-binding domains"/>
    <property type="match status" value="1"/>
</dbReference>
<evidence type="ECO:0000256" key="3">
    <source>
        <dbReference type="ARBA" id="ARBA00023163"/>
    </source>
</evidence>
<dbReference type="CDD" id="cd06529">
    <property type="entry name" value="S24_LexA-like"/>
    <property type="match status" value="1"/>
</dbReference>
<dbReference type="InterPro" id="IPR015927">
    <property type="entry name" value="Peptidase_S24_S26A/B/C"/>
</dbReference>
<dbReference type="InterPro" id="IPR010982">
    <property type="entry name" value="Lambda_DNA-bd_dom_sf"/>
</dbReference>
<dbReference type="EMBL" id="WUQX01000001">
    <property type="protein sequence ID" value="MXP75135.1"/>
    <property type="molecule type" value="Genomic_DNA"/>
</dbReference>
<dbReference type="RefSeq" id="WP_159750444.1">
    <property type="nucleotide sequence ID" value="NZ_WUQX01000001.1"/>
</dbReference>
<dbReference type="InterPro" id="IPR001387">
    <property type="entry name" value="Cro/C1-type_HTH"/>
</dbReference>
<accession>A0A7X3MEU6</accession>
<keyword evidence="2" id="KW-0238">DNA-binding</keyword>
<gene>
    <name evidence="5" type="ORF">GN277_06990</name>
</gene>
<dbReference type="CDD" id="cd00093">
    <property type="entry name" value="HTH_XRE"/>
    <property type="match status" value="1"/>
</dbReference>
<reference evidence="5 6" key="1">
    <citation type="submission" date="2019-12" db="EMBL/GenBank/DDBJ databases">
        <title>Sporaefaciens musculi gen. nov., sp. nov., a novel bacterium isolated from the caecum of an obese mouse.</title>
        <authorList>
            <person name="Rasmussen T.S."/>
            <person name="Streidl T."/>
            <person name="Hitch T.C.A."/>
            <person name="Wortmann E."/>
            <person name="Deptula P."/>
            <person name="Hansen M."/>
            <person name="Nielsen D.S."/>
            <person name="Clavel T."/>
            <person name="Vogensen F.K."/>
        </authorList>
    </citation>
    <scope>NUCLEOTIDE SEQUENCE [LARGE SCALE GENOMIC DNA]</scope>
    <source>
        <strain evidence="5 6">WCA-9-b2</strain>
    </source>
</reference>
<organism evidence="5 6">
    <name type="scientific">Sporofaciens musculi</name>
    <dbReference type="NCBI Taxonomy" id="2681861"/>
    <lineage>
        <taxon>Bacteria</taxon>
        <taxon>Bacillati</taxon>
        <taxon>Bacillota</taxon>
        <taxon>Clostridia</taxon>
        <taxon>Lachnospirales</taxon>
        <taxon>Lachnospiraceae</taxon>
        <taxon>Sporofaciens</taxon>
    </lineage>
</organism>
<dbReference type="AlphaFoldDB" id="A0A7X3MEU6"/>
<protein>
    <submittedName>
        <fullName evidence="5">Helix-turn-helix domain-containing protein</fullName>
    </submittedName>
</protein>
<keyword evidence="6" id="KW-1185">Reference proteome</keyword>
<dbReference type="InterPro" id="IPR039418">
    <property type="entry name" value="LexA-like"/>
</dbReference>
<evidence type="ECO:0000256" key="1">
    <source>
        <dbReference type="ARBA" id="ARBA00023015"/>
    </source>
</evidence>
<feature type="domain" description="HTH cro/C1-type" evidence="4">
    <location>
        <begin position="7"/>
        <end position="61"/>
    </location>
</feature>
<dbReference type="Gene3D" id="2.10.109.10">
    <property type="entry name" value="Umud Fragment, subunit A"/>
    <property type="match status" value="1"/>
</dbReference>
<evidence type="ECO:0000256" key="2">
    <source>
        <dbReference type="ARBA" id="ARBA00023125"/>
    </source>
</evidence>
<evidence type="ECO:0000313" key="5">
    <source>
        <dbReference type="EMBL" id="MXP75135.1"/>
    </source>
</evidence>
<dbReference type="PROSITE" id="PS50943">
    <property type="entry name" value="HTH_CROC1"/>
    <property type="match status" value="1"/>
</dbReference>
<dbReference type="SUPFAM" id="SSF51306">
    <property type="entry name" value="LexA/Signal peptidase"/>
    <property type="match status" value="1"/>
</dbReference>